<keyword evidence="2" id="KW-0479">Metal-binding</keyword>
<dbReference type="EMBL" id="CP027783">
    <property type="protein sequence ID" value="AYW48116.1"/>
    <property type="molecule type" value="Genomic_DNA"/>
</dbReference>
<reference evidence="6 8" key="1">
    <citation type="journal article" date="2012" name="Int. J. Syst. Evol. Microbiol.">
        <title>Characterization of Tetragenococcus strains from sugar thick juice reveals a novel species, Tetragenococcus osmophilus sp. nov., and divides Tetragenococcus halophilus into two subspecies, T. halophilus subsp. halophilus subsp. nov. and T. halophilus subsp. flandriensis subsp. nov.</title>
        <authorList>
            <person name="Juste A."/>
            <person name="Van Trappen S."/>
            <person name="Verreth C."/>
            <person name="Cleenwerck I."/>
            <person name="De Vos P."/>
            <person name="Lievens B."/>
            <person name="Willems K.A."/>
        </authorList>
    </citation>
    <scope>NUCLEOTIDE SEQUENCE [LARGE SCALE GENOMIC DNA]</scope>
    <source>
        <strain evidence="6 8">JCM 31126</strain>
    </source>
</reference>
<evidence type="ECO:0000313" key="8">
    <source>
        <dbReference type="Proteomes" id="UP000268310"/>
    </source>
</evidence>
<dbReference type="GO" id="GO:0016787">
    <property type="term" value="F:hydrolase activity"/>
    <property type="evidence" value="ECO:0007669"/>
    <property type="project" value="UniProtKB-KW"/>
</dbReference>
<dbReference type="InterPro" id="IPR013663">
    <property type="entry name" value="Helicase_SWF/SNF/SWI_bac"/>
</dbReference>
<keyword evidence="1" id="KW-0378">Hydrolase</keyword>
<dbReference type="GO" id="GO:0004386">
    <property type="term" value="F:helicase activity"/>
    <property type="evidence" value="ECO:0007669"/>
    <property type="project" value="UniProtKB-KW"/>
</dbReference>
<gene>
    <name evidence="6" type="ORF">C7K38_06875</name>
    <name evidence="7" type="ORF">GCM10025885_12660</name>
</gene>
<dbReference type="KEGG" id="too:C7K38_06875"/>
<keyword evidence="2" id="KW-0862">Zinc</keyword>
<dbReference type="GO" id="GO:0008270">
    <property type="term" value="F:zinc ion binding"/>
    <property type="evidence" value="ECO:0007669"/>
    <property type="project" value="UniProtKB-KW"/>
</dbReference>
<dbReference type="EMBL" id="BSUW01000001">
    <property type="protein sequence ID" value="GMA72217.1"/>
    <property type="molecule type" value="Genomic_DNA"/>
</dbReference>
<dbReference type="Proteomes" id="UP000268310">
    <property type="component" value="Chromosome"/>
</dbReference>
<keyword evidence="2" id="KW-0863">Zinc-finger</keyword>
<dbReference type="SMART" id="SM00490">
    <property type="entry name" value="HELICc"/>
    <property type="match status" value="1"/>
</dbReference>
<reference evidence="7" key="4">
    <citation type="submission" date="2023-02" db="EMBL/GenBank/DDBJ databases">
        <authorList>
            <person name="Sun Q."/>
            <person name="Mori K."/>
        </authorList>
    </citation>
    <scope>NUCLEOTIDE SEQUENCE</scope>
    <source>
        <strain evidence="7">NBRC 114545</strain>
    </source>
</reference>
<dbReference type="CDD" id="cd18793">
    <property type="entry name" value="SF2_C_SNF"/>
    <property type="match status" value="1"/>
</dbReference>
<evidence type="ECO:0000256" key="1">
    <source>
        <dbReference type="ARBA" id="ARBA00022801"/>
    </source>
</evidence>
<dbReference type="PANTHER" id="PTHR10799">
    <property type="entry name" value="SNF2/RAD54 HELICASE FAMILY"/>
    <property type="match status" value="1"/>
</dbReference>
<dbReference type="PROSITE" id="PS51194">
    <property type="entry name" value="HELICASE_CTER"/>
    <property type="match status" value="1"/>
</dbReference>
<dbReference type="InterPro" id="IPR007527">
    <property type="entry name" value="Znf_SWIM"/>
</dbReference>
<dbReference type="GO" id="GO:0005524">
    <property type="term" value="F:ATP binding"/>
    <property type="evidence" value="ECO:0007669"/>
    <property type="project" value="InterPro"/>
</dbReference>
<dbReference type="FunFam" id="3.40.50.300:FF:000533">
    <property type="entry name" value="Helicase, Snf2 family"/>
    <property type="match status" value="1"/>
</dbReference>
<evidence type="ECO:0000259" key="3">
    <source>
        <dbReference type="PROSITE" id="PS50966"/>
    </source>
</evidence>
<dbReference type="SMART" id="SM00487">
    <property type="entry name" value="DEXDc"/>
    <property type="match status" value="1"/>
</dbReference>
<evidence type="ECO:0000313" key="6">
    <source>
        <dbReference type="EMBL" id="AYW48116.1"/>
    </source>
</evidence>
<feature type="domain" description="Helicase C-terminal" evidence="5">
    <location>
        <begin position="889"/>
        <end position="1043"/>
    </location>
</feature>
<dbReference type="InterPro" id="IPR027417">
    <property type="entry name" value="P-loop_NTPase"/>
</dbReference>
<name>A0AA37XK68_9ENTE</name>
<evidence type="ECO:0000259" key="5">
    <source>
        <dbReference type="PROSITE" id="PS51194"/>
    </source>
</evidence>
<dbReference type="SUPFAM" id="SSF52540">
    <property type="entry name" value="P-loop containing nucleoside triphosphate hydrolases"/>
    <property type="match status" value="2"/>
</dbReference>
<keyword evidence="7" id="KW-0347">Helicase</keyword>
<dbReference type="InterPro" id="IPR049730">
    <property type="entry name" value="SNF2/RAD54-like_C"/>
</dbReference>
<accession>A0AA37XK68</accession>
<dbReference type="AlphaFoldDB" id="A0AA37XK68"/>
<evidence type="ECO:0000259" key="4">
    <source>
        <dbReference type="PROSITE" id="PS51192"/>
    </source>
</evidence>
<dbReference type="Pfam" id="PF08455">
    <property type="entry name" value="SNF2_assoc"/>
    <property type="match status" value="1"/>
</dbReference>
<evidence type="ECO:0000313" key="7">
    <source>
        <dbReference type="EMBL" id="GMA72217.1"/>
    </source>
</evidence>
<keyword evidence="8" id="KW-1185">Reference proteome</keyword>
<dbReference type="InterPro" id="IPR001650">
    <property type="entry name" value="Helicase_C-like"/>
</dbReference>
<dbReference type="InterPro" id="IPR038718">
    <property type="entry name" value="SNF2-like_sf"/>
</dbReference>
<reference evidence="7 9" key="2">
    <citation type="journal article" date="2014" name="Int. J. Syst. Evol. Microbiol.">
        <title>Complete genome sequence of Corynebacterium casei LMG S-19264T (=DSM 44701T), isolated from a smear-ripened cheese.</title>
        <authorList>
            <consortium name="US DOE Joint Genome Institute (JGI-PGF)"/>
            <person name="Walter F."/>
            <person name="Albersmeier A."/>
            <person name="Kalinowski J."/>
            <person name="Ruckert C."/>
        </authorList>
    </citation>
    <scope>NUCLEOTIDE SEQUENCE [LARGE SCALE GENOMIC DNA]</scope>
    <source>
        <strain evidence="7 9">NBRC 114545</strain>
    </source>
</reference>
<feature type="domain" description="SWIM-type" evidence="3">
    <location>
        <begin position="44"/>
        <end position="80"/>
    </location>
</feature>
<dbReference type="Pfam" id="PF00176">
    <property type="entry name" value="SNF2-rel_dom"/>
    <property type="match status" value="1"/>
</dbReference>
<dbReference type="Pfam" id="PF04434">
    <property type="entry name" value="SWIM"/>
    <property type="match status" value="1"/>
</dbReference>
<feature type="domain" description="Helicase ATP-binding" evidence="4">
    <location>
        <begin position="618"/>
        <end position="777"/>
    </location>
</feature>
<dbReference type="Gene3D" id="3.40.50.10810">
    <property type="entry name" value="Tandem AAA-ATPase domain"/>
    <property type="match status" value="1"/>
</dbReference>
<dbReference type="RefSeq" id="WP_123935754.1">
    <property type="nucleotide sequence ID" value="NZ_BSUW01000001.1"/>
</dbReference>
<evidence type="ECO:0000313" key="9">
    <source>
        <dbReference type="Proteomes" id="UP001157039"/>
    </source>
</evidence>
<dbReference type="InterPro" id="IPR000330">
    <property type="entry name" value="SNF2_N"/>
</dbReference>
<dbReference type="Proteomes" id="UP001157039">
    <property type="component" value="Unassembled WGS sequence"/>
</dbReference>
<reference evidence="6" key="3">
    <citation type="submission" date="2018-03" db="EMBL/GenBank/DDBJ databases">
        <authorList>
            <person name="Jeon C.O."/>
        </authorList>
    </citation>
    <scope>NUCLEOTIDE SEQUENCE</scope>
    <source>
        <strain evidence="6">JCM 31126</strain>
    </source>
</reference>
<dbReference type="Gene3D" id="3.40.50.300">
    <property type="entry name" value="P-loop containing nucleotide triphosphate hydrolases"/>
    <property type="match status" value="1"/>
</dbReference>
<keyword evidence="7" id="KW-0547">Nucleotide-binding</keyword>
<proteinExistence type="predicted"/>
<organism evidence="7 9">
    <name type="scientific">Tetragenococcus osmophilus</name>
    <dbReference type="NCBI Taxonomy" id="526944"/>
    <lineage>
        <taxon>Bacteria</taxon>
        <taxon>Bacillati</taxon>
        <taxon>Bacillota</taxon>
        <taxon>Bacilli</taxon>
        <taxon>Lactobacillales</taxon>
        <taxon>Enterococcaceae</taxon>
        <taxon>Tetragenococcus</taxon>
    </lineage>
</organism>
<dbReference type="Pfam" id="PF00271">
    <property type="entry name" value="Helicase_C"/>
    <property type="match status" value="1"/>
</dbReference>
<dbReference type="InterPro" id="IPR014001">
    <property type="entry name" value="Helicase_ATP-bd"/>
</dbReference>
<sequence length="1056" mass="122049">MKWSIPERIIEKGRGYLNDGRVLSVTPDPDNQVWHGEVLGSELYRVDLDATAKEEDYCQCLYWEEHGFCKHTVAVELYLRNQGKSRKITASSVPKSESFSASQMFSNGLHYLTNKQDRSQVPLQIECQLDSIATNPYRDELDVLGISLKVGQQHGRSYMVKNIYKFLQVYQTEKVYAANKRNSFYLNHNAFTQEENELLQRLAGLAQTQELLGRTGVSIDGKMDKKYLLLPVEYAEEFIQKMADFPFVFQYGQHKLRELTFSEKTRVLSFQVTKETDGFDLSVHYDFDKVYQYYGWAIFSGQIVELSAEQMDIYLTMKQLLKRLEKPVISYPQAELSVLFKQVLPLLEKIGEVQVDQEVYQYISNEPLSLRFYLKKRKGMIELRIDKVYGNITFSSDPAHQKIPENHPEVLRDYERERQAKAVVEQLGFKQTETGWNKPIPKGEELYRFFNQELYYMRQLGEIYLGKKLRELYLDGQQHKPHINVSESGSWLDVSFDITGIKQNEVNDVLQSLMKNEDYHTLENGQVLSLDSEEFQETSKVLSQLRDSIHSANEGVMKVPLNQGLQVQDQLAGQANFSEGFQQMTYDLTHPEDFSVAVPEGIHAQLRDYQVVGFRWLKMLSYYQFGGVLADEMGLGKTLQTISFLLSEKQEKGKIQTVIVAPASLTFNWQQEIKRFAPSLNSIVVSGNKNARENSLKQDVDIWITSYASLRQDIEDYRELELDYLILDEAQMVKNSATKTAQALRSLKISHRFALSGTPIENNLDELWSLFQMIMPGFFPTKQQYRHLSQDKIASMIRPFILRRDKQTVLQDLPEKLETNYYSALTEEQKKVYLAYLEQMREEVSAMDEAEFKKNRMSILAGLTRLRQICCDPRLFIEDYQGGSGKLEQVKDLIQAAKENNRRILLFSQFTSMLSIIEEELDELGIDTFYLRGSTPPQDRIEMVDAFNAGERDVFLISLKAGGTGLNLTGADTVILYDLWWNPAVEEQAAGRAHRIGQEKNVEIWRMIAEGTIEERMNYLQQEKKELFKNVIEGNETQLQQMTEDDIRSILSIGES</sequence>
<protein>
    <submittedName>
        <fullName evidence="7">Snf2 family helicase</fullName>
    </submittedName>
</protein>
<keyword evidence="7" id="KW-0067">ATP-binding</keyword>
<dbReference type="PROSITE" id="PS50966">
    <property type="entry name" value="ZF_SWIM"/>
    <property type="match status" value="1"/>
</dbReference>
<dbReference type="PROSITE" id="PS51192">
    <property type="entry name" value="HELICASE_ATP_BIND_1"/>
    <property type="match status" value="1"/>
</dbReference>
<evidence type="ECO:0000256" key="2">
    <source>
        <dbReference type="PROSITE-ProRule" id="PRU00325"/>
    </source>
</evidence>